<sequence length="40" mass="5006">MYLKSKVEQTTHFHIHLYKIFQLSLVVYWFIAKFVLWYAI</sequence>
<reference evidence="2" key="1">
    <citation type="submission" date="2014-09" db="EMBL/GenBank/DDBJ databases">
        <authorList>
            <person name="Magalhaes I.L.F."/>
            <person name="Oliveira U."/>
            <person name="Santos F.R."/>
            <person name="Vidigal T.H.D.A."/>
            <person name="Brescovit A.D."/>
            <person name="Santos A.J."/>
        </authorList>
    </citation>
    <scope>NUCLEOTIDE SEQUENCE</scope>
    <source>
        <tissue evidence="2">Shoot tissue taken approximately 20 cm above the soil surface</tissue>
    </source>
</reference>
<name>A0A0A9GX91_ARUDO</name>
<keyword evidence="1" id="KW-0812">Transmembrane</keyword>
<accession>A0A0A9GX91</accession>
<organism evidence="2">
    <name type="scientific">Arundo donax</name>
    <name type="common">Giant reed</name>
    <name type="synonym">Donax arundinaceus</name>
    <dbReference type="NCBI Taxonomy" id="35708"/>
    <lineage>
        <taxon>Eukaryota</taxon>
        <taxon>Viridiplantae</taxon>
        <taxon>Streptophyta</taxon>
        <taxon>Embryophyta</taxon>
        <taxon>Tracheophyta</taxon>
        <taxon>Spermatophyta</taxon>
        <taxon>Magnoliopsida</taxon>
        <taxon>Liliopsida</taxon>
        <taxon>Poales</taxon>
        <taxon>Poaceae</taxon>
        <taxon>PACMAD clade</taxon>
        <taxon>Arundinoideae</taxon>
        <taxon>Arundineae</taxon>
        <taxon>Arundo</taxon>
    </lineage>
</organism>
<keyword evidence="1" id="KW-0472">Membrane</keyword>
<evidence type="ECO:0000256" key="1">
    <source>
        <dbReference type="SAM" id="Phobius"/>
    </source>
</evidence>
<feature type="transmembrane region" description="Helical" evidence="1">
    <location>
        <begin position="20"/>
        <end position="39"/>
    </location>
</feature>
<dbReference type="AlphaFoldDB" id="A0A0A9GX91"/>
<proteinExistence type="predicted"/>
<dbReference type="EMBL" id="GBRH01168779">
    <property type="protein sequence ID" value="JAE29117.1"/>
    <property type="molecule type" value="Transcribed_RNA"/>
</dbReference>
<protein>
    <submittedName>
        <fullName evidence="2">Uncharacterized protein</fullName>
    </submittedName>
</protein>
<keyword evidence="1" id="KW-1133">Transmembrane helix</keyword>
<reference evidence="2" key="2">
    <citation type="journal article" date="2015" name="Data Brief">
        <title>Shoot transcriptome of the giant reed, Arundo donax.</title>
        <authorList>
            <person name="Barrero R.A."/>
            <person name="Guerrero F.D."/>
            <person name="Moolhuijzen P."/>
            <person name="Goolsby J.A."/>
            <person name="Tidwell J."/>
            <person name="Bellgard S.E."/>
            <person name="Bellgard M.I."/>
        </authorList>
    </citation>
    <scope>NUCLEOTIDE SEQUENCE</scope>
    <source>
        <tissue evidence="2">Shoot tissue taken approximately 20 cm above the soil surface</tissue>
    </source>
</reference>
<evidence type="ECO:0000313" key="2">
    <source>
        <dbReference type="EMBL" id="JAE29117.1"/>
    </source>
</evidence>